<dbReference type="InterPro" id="IPR000425">
    <property type="entry name" value="MIP"/>
</dbReference>
<protein>
    <submittedName>
        <fullName evidence="11">G1953 protein</fullName>
    </submittedName>
</protein>
<feature type="transmembrane region" description="Helical" evidence="10">
    <location>
        <begin position="164"/>
        <end position="186"/>
    </location>
</feature>
<evidence type="ECO:0000256" key="4">
    <source>
        <dbReference type="ARBA" id="ARBA00022475"/>
    </source>
</evidence>
<keyword evidence="5 8" id="KW-0812">Transmembrane</keyword>
<organism evidence="11 12">
    <name type="scientific">Coccomyxa viridis</name>
    <dbReference type="NCBI Taxonomy" id="1274662"/>
    <lineage>
        <taxon>Eukaryota</taxon>
        <taxon>Viridiplantae</taxon>
        <taxon>Chlorophyta</taxon>
        <taxon>core chlorophytes</taxon>
        <taxon>Trebouxiophyceae</taxon>
        <taxon>Trebouxiophyceae incertae sedis</taxon>
        <taxon>Coccomyxaceae</taxon>
        <taxon>Coccomyxa</taxon>
    </lineage>
</organism>
<dbReference type="Gene3D" id="1.20.1080.10">
    <property type="entry name" value="Glycerol uptake facilitator protein"/>
    <property type="match status" value="1"/>
</dbReference>
<dbReference type="CDD" id="cd00333">
    <property type="entry name" value="MIP"/>
    <property type="match status" value="1"/>
</dbReference>
<dbReference type="InterPro" id="IPR034294">
    <property type="entry name" value="Aquaporin_transptr"/>
</dbReference>
<feature type="region of interest" description="Disordered" evidence="9">
    <location>
        <begin position="283"/>
        <end position="313"/>
    </location>
</feature>
<evidence type="ECO:0000256" key="8">
    <source>
        <dbReference type="RuleBase" id="RU000477"/>
    </source>
</evidence>
<dbReference type="Pfam" id="PF00230">
    <property type="entry name" value="MIP"/>
    <property type="match status" value="1"/>
</dbReference>
<feature type="transmembrane region" description="Helical" evidence="10">
    <location>
        <begin position="21"/>
        <end position="44"/>
    </location>
</feature>
<evidence type="ECO:0000256" key="3">
    <source>
        <dbReference type="ARBA" id="ARBA00022448"/>
    </source>
</evidence>
<comment type="caution">
    <text evidence="11">The sequence shown here is derived from an EMBL/GenBank/DDBJ whole genome shotgun (WGS) entry which is preliminary data.</text>
</comment>
<name>A0ABP1FJ74_9CHLO</name>
<feature type="transmembrane region" description="Helical" evidence="10">
    <location>
        <begin position="123"/>
        <end position="144"/>
    </location>
</feature>
<reference evidence="11 12" key="1">
    <citation type="submission" date="2024-06" db="EMBL/GenBank/DDBJ databases">
        <authorList>
            <person name="Kraege A."/>
            <person name="Thomma B."/>
        </authorList>
    </citation>
    <scope>NUCLEOTIDE SEQUENCE [LARGE SCALE GENOMIC DNA]</scope>
</reference>
<keyword evidence="7 10" id="KW-0472">Membrane</keyword>
<keyword evidence="4" id="KW-1003">Cell membrane</keyword>
<evidence type="ECO:0000256" key="5">
    <source>
        <dbReference type="ARBA" id="ARBA00022692"/>
    </source>
</evidence>
<dbReference type="PANTHER" id="PTHR19139">
    <property type="entry name" value="AQUAPORIN TRANSPORTER"/>
    <property type="match status" value="1"/>
</dbReference>
<comment type="subcellular location">
    <subcellularLocation>
        <location evidence="1">Cell membrane</location>
        <topology evidence="1">Multi-pass membrane protein</topology>
    </subcellularLocation>
</comment>
<keyword evidence="12" id="KW-1185">Reference proteome</keyword>
<dbReference type="Proteomes" id="UP001497392">
    <property type="component" value="Unassembled WGS sequence"/>
</dbReference>
<evidence type="ECO:0000256" key="1">
    <source>
        <dbReference type="ARBA" id="ARBA00004651"/>
    </source>
</evidence>
<evidence type="ECO:0000256" key="7">
    <source>
        <dbReference type="ARBA" id="ARBA00023136"/>
    </source>
</evidence>
<sequence>MAIRKRMSVPHFFERDASYLHLVKAGLIECGATALFLFFTIGTITSGCRASSNTQVSGNSAGLAGVAPGACALQVPNITNIALAFGISIFVLVYATAAYTGGHLNPAVSLGLVVAGRISFVRGLVYTICQVLGATIGAALIRAVDPLAFAAIGGGANKLATEVTYGQAWGMEAILTFSLVMMVFAATDNFHAAKVSHLPVLAPLAIGMTVFVCHLVAVPIDGCSINPARSFGPALAANRWHHQWVFWVGPYAGAIVAALVYELAFRDHPAVLKKGMDIEEGDEKVPSVPSVASGKFPHITSGPEAGKAMPAQA</sequence>
<evidence type="ECO:0000313" key="12">
    <source>
        <dbReference type="Proteomes" id="UP001497392"/>
    </source>
</evidence>
<accession>A0ABP1FJ74</accession>
<proteinExistence type="inferred from homology"/>
<keyword evidence="3 8" id="KW-0813">Transport</keyword>
<feature type="transmembrane region" description="Helical" evidence="10">
    <location>
        <begin position="198"/>
        <end position="220"/>
    </location>
</feature>
<dbReference type="SUPFAM" id="SSF81338">
    <property type="entry name" value="Aquaporin-like"/>
    <property type="match status" value="1"/>
</dbReference>
<comment type="similarity">
    <text evidence="2 8">Belongs to the MIP/aquaporin (TC 1.A.8) family.</text>
</comment>
<feature type="transmembrane region" description="Helical" evidence="10">
    <location>
        <begin position="244"/>
        <end position="264"/>
    </location>
</feature>
<keyword evidence="6 10" id="KW-1133">Transmembrane helix</keyword>
<dbReference type="PANTHER" id="PTHR19139:SF199">
    <property type="entry name" value="MIP17260P"/>
    <property type="match status" value="1"/>
</dbReference>
<dbReference type="InterPro" id="IPR022357">
    <property type="entry name" value="MIP_CS"/>
</dbReference>
<evidence type="ECO:0000256" key="2">
    <source>
        <dbReference type="ARBA" id="ARBA00006175"/>
    </source>
</evidence>
<gene>
    <name evidence="11" type="primary">g1953</name>
    <name evidence="11" type="ORF">VP750_LOCUS1667</name>
</gene>
<dbReference type="PRINTS" id="PR00783">
    <property type="entry name" value="MINTRINSICP"/>
</dbReference>
<dbReference type="EMBL" id="CAXHTA020000002">
    <property type="protein sequence ID" value="CAL5220008.1"/>
    <property type="molecule type" value="Genomic_DNA"/>
</dbReference>
<evidence type="ECO:0000256" key="10">
    <source>
        <dbReference type="SAM" id="Phobius"/>
    </source>
</evidence>
<evidence type="ECO:0000256" key="9">
    <source>
        <dbReference type="SAM" id="MobiDB-lite"/>
    </source>
</evidence>
<evidence type="ECO:0000313" key="11">
    <source>
        <dbReference type="EMBL" id="CAL5220008.1"/>
    </source>
</evidence>
<dbReference type="PROSITE" id="PS00221">
    <property type="entry name" value="MIP"/>
    <property type="match status" value="1"/>
</dbReference>
<evidence type="ECO:0000256" key="6">
    <source>
        <dbReference type="ARBA" id="ARBA00022989"/>
    </source>
</evidence>
<dbReference type="InterPro" id="IPR023271">
    <property type="entry name" value="Aquaporin-like"/>
</dbReference>
<feature type="transmembrane region" description="Helical" evidence="10">
    <location>
        <begin position="81"/>
        <end position="102"/>
    </location>
</feature>